<dbReference type="PANTHER" id="PTHR11690:SF240">
    <property type="entry name" value="PICKPOCKET 25-RELATED"/>
    <property type="match status" value="1"/>
</dbReference>
<evidence type="ECO:0000256" key="5">
    <source>
        <dbReference type="ARBA" id="ARBA00022692"/>
    </source>
</evidence>
<keyword evidence="15" id="KW-1185">Reference proteome</keyword>
<dbReference type="GO" id="GO:0005886">
    <property type="term" value="C:plasma membrane"/>
    <property type="evidence" value="ECO:0007669"/>
    <property type="project" value="TreeGrafter"/>
</dbReference>
<dbReference type="Pfam" id="PF00858">
    <property type="entry name" value="ASC"/>
    <property type="match status" value="1"/>
</dbReference>
<evidence type="ECO:0000313" key="14">
    <source>
        <dbReference type="EMBL" id="CAH1969814.1"/>
    </source>
</evidence>
<keyword evidence="3 12" id="KW-0813">Transport</keyword>
<protein>
    <recommendedName>
        <fullName evidence="16">Sodium channel protein Nach</fullName>
    </recommendedName>
</protein>
<evidence type="ECO:0000256" key="6">
    <source>
        <dbReference type="ARBA" id="ARBA00022989"/>
    </source>
</evidence>
<keyword evidence="6 13" id="KW-1133">Transmembrane helix</keyword>
<dbReference type="EMBL" id="CAKOFQ010006766">
    <property type="protein sequence ID" value="CAH1969814.1"/>
    <property type="molecule type" value="Genomic_DNA"/>
</dbReference>
<name>A0A9P0KCA2_ACAOB</name>
<evidence type="ECO:0000256" key="12">
    <source>
        <dbReference type="RuleBase" id="RU000679"/>
    </source>
</evidence>
<gene>
    <name evidence="14" type="ORF">ACAOBT_LOCUS8574</name>
</gene>
<dbReference type="Gene3D" id="1.10.287.820">
    <property type="entry name" value="Acid-sensing ion channel domain"/>
    <property type="match status" value="1"/>
</dbReference>
<comment type="subcellular location">
    <subcellularLocation>
        <location evidence="1">Membrane</location>
        <topology evidence="1">Multi-pass membrane protein</topology>
    </subcellularLocation>
</comment>
<evidence type="ECO:0000256" key="3">
    <source>
        <dbReference type="ARBA" id="ARBA00022448"/>
    </source>
</evidence>
<dbReference type="InterPro" id="IPR001873">
    <property type="entry name" value="ENaC"/>
</dbReference>
<keyword evidence="5 12" id="KW-0812">Transmembrane</keyword>
<dbReference type="PANTHER" id="PTHR11690">
    <property type="entry name" value="AMILORIDE-SENSITIVE SODIUM CHANNEL-RELATED"/>
    <property type="match status" value="1"/>
</dbReference>
<keyword evidence="4 12" id="KW-0894">Sodium channel</keyword>
<evidence type="ECO:0000256" key="9">
    <source>
        <dbReference type="ARBA" id="ARBA00023136"/>
    </source>
</evidence>
<feature type="transmembrane region" description="Helical" evidence="13">
    <location>
        <begin position="382"/>
        <end position="403"/>
    </location>
</feature>
<proteinExistence type="inferred from homology"/>
<evidence type="ECO:0000256" key="7">
    <source>
        <dbReference type="ARBA" id="ARBA00023053"/>
    </source>
</evidence>
<evidence type="ECO:0000256" key="8">
    <source>
        <dbReference type="ARBA" id="ARBA00023065"/>
    </source>
</evidence>
<keyword evidence="11 12" id="KW-0407">Ion channel</keyword>
<dbReference type="Gene3D" id="1.10.287.770">
    <property type="entry name" value="YojJ-like"/>
    <property type="match status" value="1"/>
</dbReference>
<evidence type="ECO:0000256" key="2">
    <source>
        <dbReference type="ARBA" id="ARBA00007193"/>
    </source>
</evidence>
<comment type="caution">
    <text evidence="14">The sequence shown here is derived from an EMBL/GenBank/DDBJ whole genome shotgun (WGS) entry which is preliminary data.</text>
</comment>
<dbReference type="AlphaFoldDB" id="A0A9P0KCA2"/>
<dbReference type="OrthoDB" id="5874059at2759"/>
<keyword evidence="10 12" id="KW-0739">Sodium transport</keyword>
<evidence type="ECO:0000313" key="15">
    <source>
        <dbReference type="Proteomes" id="UP001152888"/>
    </source>
</evidence>
<evidence type="ECO:0000256" key="1">
    <source>
        <dbReference type="ARBA" id="ARBA00004141"/>
    </source>
</evidence>
<evidence type="ECO:0008006" key="16">
    <source>
        <dbReference type="Google" id="ProtNLM"/>
    </source>
</evidence>
<sequence length="427" mass="49311">MVIAAVSGSLSLALTNLNRFLANPTVVSIQKDFRNWMNHLPAATGCLNEKISYEKAKKYIKSEWNVEPTDEQFSYFYDFVKTISNTTYFNLGELKRFEDDKTLAAVDMVKLVTEVHPDLSGQLVTFEKRYKAKWKLILTELGICITFNSKFANLLEIRNAGVLNNSEPEDNILKCHYLNRLCYARYDSDPNYPLKYHIHSYLDIAHINLNQFHQANISDEVEINYKMTETDASPDIRYLSPTQRRCRFDNEPLTNNLPYYSTTICFVMCRYEMALKLCGCKPFFYHFLDGKTCDIRGLLCLSGHADIITQSPLRVGCKCAQPCNLISYLPQIPKFTRWNKGGFLDQRITFRWGLIHPTTRYRRDILFGFGDLVVSLGGTFNLFLGISFITVYEIAYIIIEGVFRAKNSERRSKIIKVVPITEEITHL</sequence>
<evidence type="ECO:0000256" key="13">
    <source>
        <dbReference type="SAM" id="Phobius"/>
    </source>
</evidence>
<reference evidence="14" key="1">
    <citation type="submission" date="2022-03" db="EMBL/GenBank/DDBJ databases">
        <authorList>
            <person name="Sayadi A."/>
        </authorList>
    </citation>
    <scope>NUCLEOTIDE SEQUENCE</scope>
</reference>
<keyword evidence="7" id="KW-0915">Sodium</keyword>
<keyword evidence="8 12" id="KW-0406">Ion transport</keyword>
<accession>A0A9P0KCA2</accession>
<comment type="similarity">
    <text evidence="2 12">Belongs to the amiloride-sensitive sodium channel (TC 1.A.6) family.</text>
</comment>
<evidence type="ECO:0000256" key="4">
    <source>
        <dbReference type="ARBA" id="ARBA00022461"/>
    </source>
</evidence>
<evidence type="ECO:0000256" key="10">
    <source>
        <dbReference type="ARBA" id="ARBA00023201"/>
    </source>
</evidence>
<dbReference type="Proteomes" id="UP001152888">
    <property type="component" value="Unassembled WGS sequence"/>
</dbReference>
<organism evidence="14 15">
    <name type="scientific">Acanthoscelides obtectus</name>
    <name type="common">Bean weevil</name>
    <name type="synonym">Bruchus obtectus</name>
    <dbReference type="NCBI Taxonomy" id="200917"/>
    <lineage>
        <taxon>Eukaryota</taxon>
        <taxon>Metazoa</taxon>
        <taxon>Ecdysozoa</taxon>
        <taxon>Arthropoda</taxon>
        <taxon>Hexapoda</taxon>
        <taxon>Insecta</taxon>
        <taxon>Pterygota</taxon>
        <taxon>Neoptera</taxon>
        <taxon>Endopterygota</taxon>
        <taxon>Coleoptera</taxon>
        <taxon>Polyphaga</taxon>
        <taxon>Cucujiformia</taxon>
        <taxon>Chrysomeloidea</taxon>
        <taxon>Chrysomelidae</taxon>
        <taxon>Bruchinae</taxon>
        <taxon>Bruchini</taxon>
        <taxon>Acanthoscelides</taxon>
    </lineage>
</organism>
<evidence type="ECO:0000256" key="11">
    <source>
        <dbReference type="ARBA" id="ARBA00023303"/>
    </source>
</evidence>
<keyword evidence="9 13" id="KW-0472">Membrane</keyword>
<dbReference type="GO" id="GO:0015280">
    <property type="term" value="F:ligand-gated sodium channel activity"/>
    <property type="evidence" value="ECO:0007669"/>
    <property type="project" value="TreeGrafter"/>
</dbReference>